<proteinExistence type="predicted"/>
<comment type="caution">
    <text evidence="1">The sequence shown here is derived from an EMBL/GenBank/DDBJ whole genome shotgun (WGS) entry which is preliminary data.</text>
</comment>
<dbReference type="InterPro" id="IPR001611">
    <property type="entry name" value="Leu-rich_rpt"/>
</dbReference>
<organism evidence="1 2">
    <name type="scientific">Achlya hypogyna</name>
    <name type="common">Oomycete</name>
    <name type="synonym">Protoachlya hypogyna</name>
    <dbReference type="NCBI Taxonomy" id="1202772"/>
    <lineage>
        <taxon>Eukaryota</taxon>
        <taxon>Sar</taxon>
        <taxon>Stramenopiles</taxon>
        <taxon>Oomycota</taxon>
        <taxon>Saprolegniomycetes</taxon>
        <taxon>Saprolegniales</taxon>
        <taxon>Achlyaceae</taxon>
        <taxon>Achlya</taxon>
    </lineage>
</organism>
<evidence type="ECO:0000313" key="2">
    <source>
        <dbReference type="Proteomes" id="UP000243579"/>
    </source>
</evidence>
<dbReference type="InterPro" id="IPR032675">
    <property type="entry name" value="LRR_dom_sf"/>
</dbReference>
<dbReference type="Gene3D" id="3.80.10.10">
    <property type="entry name" value="Ribonuclease Inhibitor"/>
    <property type="match status" value="1"/>
</dbReference>
<sequence>MSVAWPVNRLSYEAIADEDHALIDRLFAGRCDEPRVAKWVQQCKGQGSFARRLASKTKVAKDLPLLDLLKLQVEPSAQVPTLKLVFKAGRVLLLDPGVHCEDIVRTLQRSLSRIARAFSPSGQPKVKLIYPFMILSLRVSTTAKLFSLTPLHRAHADMNKAPFRAWIAEKLEENAAGVLDVTACLLAGGDGETADKARDALAVVSTCRNAQSFRGLVVYDVAMDDVGLSRAFQTLEHNAQLTECVLVLARLTPRRLRLTKVRLSRAGLHALEEVVLAKGQQAGAWALATLDLSENKLSRDMVTTLAASLKLFPTGLQRLLLGRCHIANVVPIVAIFALPSWAATLQELNLSFNTLDAEGTAALTEWLGRAFSLRRLAVAGTGVDTLLLLRALKLNTVLHSSSLTELDLSHSALKDDACADLGHILGATASLSSLVLRRLAVPRRGFHGILAPWFQNAHLSAPLQLDASENDFSGARGSALAKLLAASPRVQRDSLRLNRCGLRDEALAAVVAALATASHLRELHLENNGGRALSMAVFFPAALEPRPGDAFASLLTSARQLRELYLRSDEPALRYPLAVLRPVLHALGAATSALEVLDLSGNRGGDEVAACLAAALPKTLTLRALFWDGNYTTLAGFERFHAGLALNRSVTVMPVPVHDTRRLLEQREPDREGLFAVLGALYGCIQRNQAARDAVAASVVIRDDVGSSYDGAALWRSALLRSTATDLRQSWSAAVAGLDNTRGDAREG</sequence>
<evidence type="ECO:0000313" key="1">
    <source>
        <dbReference type="EMBL" id="OQR84189.1"/>
    </source>
</evidence>
<dbReference type="Pfam" id="PF13516">
    <property type="entry name" value="LRR_6"/>
    <property type="match status" value="2"/>
</dbReference>
<reference evidence="1 2" key="1">
    <citation type="journal article" date="2014" name="Genome Biol. Evol.">
        <title>The secreted proteins of Achlya hypogyna and Thraustotheca clavata identify the ancestral oomycete secretome and reveal gene acquisitions by horizontal gene transfer.</title>
        <authorList>
            <person name="Misner I."/>
            <person name="Blouin N."/>
            <person name="Leonard G."/>
            <person name="Richards T.A."/>
            <person name="Lane C.E."/>
        </authorList>
    </citation>
    <scope>NUCLEOTIDE SEQUENCE [LARGE SCALE GENOMIC DNA]</scope>
    <source>
        <strain evidence="1 2">ATCC 48635</strain>
    </source>
</reference>
<protein>
    <submittedName>
        <fullName evidence="1">Uncharacterized protein</fullName>
    </submittedName>
</protein>
<dbReference type="OrthoDB" id="18598at2759"/>
<dbReference type="InterPro" id="IPR051279">
    <property type="entry name" value="PP1-Reg/Actin-Interact_Protein"/>
</dbReference>
<dbReference type="AlphaFoldDB" id="A0A1V9YER4"/>
<dbReference type="Proteomes" id="UP000243579">
    <property type="component" value="Unassembled WGS sequence"/>
</dbReference>
<dbReference type="EMBL" id="JNBR01001924">
    <property type="protein sequence ID" value="OQR84189.1"/>
    <property type="molecule type" value="Genomic_DNA"/>
</dbReference>
<accession>A0A1V9YER4</accession>
<dbReference type="STRING" id="1202772.A0A1V9YER4"/>
<dbReference type="SUPFAM" id="SSF52047">
    <property type="entry name" value="RNI-like"/>
    <property type="match status" value="1"/>
</dbReference>
<dbReference type="SMART" id="SM00368">
    <property type="entry name" value="LRR_RI"/>
    <property type="match status" value="5"/>
</dbReference>
<keyword evidence="2" id="KW-1185">Reference proteome</keyword>
<gene>
    <name evidence="1" type="ORF">ACHHYP_13744</name>
</gene>
<dbReference type="PANTHER" id="PTHR24112">
    <property type="entry name" value="LEUCINE-RICH REPEAT, ISOFORM F-RELATED"/>
    <property type="match status" value="1"/>
</dbReference>
<name>A0A1V9YER4_ACHHY</name>